<reference evidence="3" key="1">
    <citation type="submission" date="2020-11" db="EMBL/GenBank/DDBJ databases">
        <title>Nocardia NEAU-351.nov., a novel actinomycete isolated from the cow dung.</title>
        <authorList>
            <person name="Zhang X."/>
        </authorList>
    </citation>
    <scope>NUCLEOTIDE SEQUENCE</scope>
    <source>
        <strain evidence="3">NEAU-351</strain>
    </source>
</reference>
<evidence type="ECO:0000256" key="1">
    <source>
        <dbReference type="SAM" id="MobiDB-lite"/>
    </source>
</evidence>
<dbReference type="Proteomes" id="UP000655751">
    <property type="component" value="Unassembled WGS sequence"/>
</dbReference>
<evidence type="ECO:0008006" key="5">
    <source>
        <dbReference type="Google" id="ProtNLM"/>
    </source>
</evidence>
<name>A0A931ICW2_9NOCA</name>
<keyword evidence="2" id="KW-0732">Signal</keyword>
<proteinExistence type="predicted"/>
<feature type="compositionally biased region" description="Low complexity" evidence="1">
    <location>
        <begin position="42"/>
        <end position="69"/>
    </location>
</feature>
<evidence type="ECO:0000313" key="4">
    <source>
        <dbReference type="Proteomes" id="UP000655751"/>
    </source>
</evidence>
<evidence type="ECO:0000256" key="2">
    <source>
        <dbReference type="SAM" id="SignalP"/>
    </source>
</evidence>
<feature type="region of interest" description="Disordered" evidence="1">
    <location>
        <begin position="20"/>
        <end position="88"/>
    </location>
</feature>
<dbReference type="AlphaFoldDB" id="A0A931ICW2"/>
<gene>
    <name evidence="3" type="ORF">IT779_18125</name>
</gene>
<organism evidence="3 4">
    <name type="scientific">Nocardia bovistercoris</name>
    <dbReference type="NCBI Taxonomy" id="2785916"/>
    <lineage>
        <taxon>Bacteria</taxon>
        <taxon>Bacillati</taxon>
        <taxon>Actinomycetota</taxon>
        <taxon>Actinomycetes</taxon>
        <taxon>Mycobacteriales</taxon>
        <taxon>Nocardiaceae</taxon>
        <taxon>Nocardia</taxon>
    </lineage>
</organism>
<feature type="chain" id="PRO_5038363256" description="DUF732 domain-containing protein" evidence="2">
    <location>
        <begin position="22"/>
        <end position="144"/>
    </location>
</feature>
<feature type="signal peptide" evidence="2">
    <location>
        <begin position="1"/>
        <end position="21"/>
    </location>
</feature>
<comment type="caution">
    <text evidence="3">The sequence shown here is derived from an EMBL/GenBank/DDBJ whole genome shotgun (WGS) entry which is preliminary data.</text>
</comment>
<sequence length="144" mass="14318">MKRISIIAAAAAVALSLSACGSSEESSDASGLRKGNTESVSATPAPTTTARPPAQAPSPTQANAPTTTAKSTDRPSGNASSTTCSEFRALDSTNEKALIERILAENPNSPFAGSPNVALGTAKLVCLASSNADKTVAEAAGIVT</sequence>
<feature type="compositionally biased region" description="Polar residues" evidence="1">
    <location>
        <begin position="74"/>
        <end position="85"/>
    </location>
</feature>
<dbReference type="EMBL" id="JADMLG010000007">
    <property type="protein sequence ID" value="MBH0778201.1"/>
    <property type="molecule type" value="Genomic_DNA"/>
</dbReference>
<dbReference type="PROSITE" id="PS51257">
    <property type="entry name" value="PROKAR_LIPOPROTEIN"/>
    <property type="match status" value="1"/>
</dbReference>
<evidence type="ECO:0000313" key="3">
    <source>
        <dbReference type="EMBL" id="MBH0778201.1"/>
    </source>
</evidence>
<protein>
    <recommendedName>
        <fullName evidence="5">DUF732 domain-containing protein</fullName>
    </recommendedName>
</protein>
<keyword evidence="4" id="KW-1185">Reference proteome</keyword>
<accession>A0A931ICW2</accession>
<feature type="compositionally biased region" description="Low complexity" evidence="1">
    <location>
        <begin position="20"/>
        <end position="32"/>
    </location>
</feature>
<dbReference type="RefSeq" id="WP_196150524.1">
    <property type="nucleotide sequence ID" value="NZ_JADMLG010000007.1"/>
</dbReference>